<dbReference type="Gene3D" id="3.40.50.2000">
    <property type="entry name" value="Glycogen Phosphorylase B"/>
    <property type="match status" value="2"/>
</dbReference>
<keyword evidence="5" id="KW-1185">Reference proteome</keyword>
<protein>
    <recommendedName>
        <fullName evidence="3">Erythromycin biosynthesis protein CIII-like C-terminal domain-containing protein</fullName>
    </recommendedName>
</protein>
<dbReference type="GO" id="GO:0016758">
    <property type="term" value="F:hexosyltransferase activity"/>
    <property type="evidence" value="ECO:0007669"/>
    <property type="project" value="UniProtKB-ARBA"/>
</dbReference>
<sequence length="449" mass="51550">MAHVAVIMTGLTGNLHASLELASRFKKEGNKITYLAIRDVKIKVENNGFNYIQLPEITHSISTEDLGLTQGATWFKKFIFSLRDKRNNHKKIEDLLKLEEYKNIIASIKPDITIIDRELHDIIFAVFSLKIPIVISTTWFSNKMGSGLKLPPIRTNIIPGKGIKGTSLFILFNWIYIKLKVRARIIANKIFFKDYRRQGLLNYANKVGFPIKEIVASNLPNLFVYPYIKTLSMTMSEMDFNHIPDKELHYIGPMVFESRDNNASSKISEKLKTIFNQKLNDNKKLIFCSVSTLVSGDIIFLKKLISAVSNVNNYQLIITLGDKIDKNIFKNTPENVYLFNWVPQLEVLKHADLNINHGGINSINECIHFKVPMLVYSGKNFDQNGCAARIHYHRLGIMGDKDKDSSKEIKENLETILSNKIYTENLNKFNKIYLNYQQKNLSKILKLKS</sequence>
<gene>
    <name evidence="4" type="ORF">DIS18_09870</name>
</gene>
<feature type="domain" description="Erythromycin biosynthesis protein CIII-like C-terminal" evidence="3">
    <location>
        <begin position="305"/>
        <end position="429"/>
    </location>
</feature>
<dbReference type="SUPFAM" id="SSF53756">
    <property type="entry name" value="UDP-Glycosyltransferase/glycogen phosphorylase"/>
    <property type="match status" value="1"/>
</dbReference>
<name>A0A2U2X466_9FLAO</name>
<evidence type="ECO:0000259" key="3">
    <source>
        <dbReference type="Pfam" id="PF06722"/>
    </source>
</evidence>
<organism evidence="4 5">
    <name type="scientific">Algibacter marinivivus</name>
    <dbReference type="NCBI Taxonomy" id="2100723"/>
    <lineage>
        <taxon>Bacteria</taxon>
        <taxon>Pseudomonadati</taxon>
        <taxon>Bacteroidota</taxon>
        <taxon>Flavobacteriia</taxon>
        <taxon>Flavobacteriales</taxon>
        <taxon>Flavobacteriaceae</taxon>
        <taxon>Algibacter</taxon>
    </lineage>
</organism>
<dbReference type="CDD" id="cd03784">
    <property type="entry name" value="GT1_Gtf-like"/>
    <property type="match status" value="1"/>
</dbReference>
<comment type="caution">
    <text evidence="4">The sequence shown here is derived from an EMBL/GenBank/DDBJ whole genome shotgun (WGS) entry which is preliminary data.</text>
</comment>
<dbReference type="RefSeq" id="WP_109352911.1">
    <property type="nucleotide sequence ID" value="NZ_QFRI01000002.1"/>
</dbReference>
<accession>A0A2U2X466</accession>
<reference evidence="5" key="3">
    <citation type="submission" date="2018-05" db="EMBL/GenBank/DDBJ databases">
        <authorList>
            <person name="Lu D."/>
        </authorList>
    </citation>
    <scope>NUCLEOTIDE SEQUENCE [LARGE SCALE GENOMIC DNA]</scope>
    <source>
        <strain evidence="5">ZY111</strain>
    </source>
</reference>
<dbReference type="OrthoDB" id="9805366at2"/>
<dbReference type="InterPro" id="IPR002213">
    <property type="entry name" value="UDP_glucos_trans"/>
</dbReference>
<dbReference type="PANTHER" id="PTHR48043:SF145">
    <property type="entry name" value="FI06409P-RELATED"/>
    <property type="match status" value="1"/>
</dbReference>
<reference evidence="5" key="2">
    <citation type="submission" date="2018-05" db="EMBL/GenBank/DDBJ databases">
        <title>Algibacter marinivivus sp. nov., isolated from sample around a algae.</title>
        <authorList>
            <person name="Lu D."/>
        </authorList>
    </citation>
    <scope>NUCLEOTIDE SEQUENCE [LARGE SCALE GENOMIC DNA]</scope>
    <source>
        <strain evidence="5">ZY111</strain>
    </source>
</reference>
<dbReference type="InterPro" id="IPR050271">
    <property type="entry name" value="UDP-glycosyltransferase"/>
</dbReference>
<evidence type="ECO:0000256" key="1">
    <source>
        <dbReference type="ARBA" id="ARBA00022676"/>
    </source>
</evidence>
<evidence type="ECO:0000313" key="4">
    <source>
        <dbReference type="EMBL" id="PWH82544.1"/>
    </source>
</evidence>
<keyword evidence="2" id="KW-0808">Transferase</keyword>
<reference evidence="4 5" key="1">
    <citation type="submission" date="2018-05" db="EMBL/GenBank/DDBJ databases">
        <title>Algibacter marinivivus sp. nov., isolated from sample around a algae.</title>
        <authorList>
            <person name="Zhong X."/>
        </authorList>
    </citation>
    <scope>NUCLEOTIDE SEQUENCE [LARGE SCALE GENOMIC DNA]</scope>
    <source>
        <strain evidence="4 5">ZY111</strain>
    </source>
</reference>
<dbReference type="EMBL" id="QFRI01000002">
    <property type="protein sequence ID" value="PWH82544.1"/>
    <property type="molecule type" value="Genomic_DNA"/>
</dbReference>
<evidence type="ECO:0000256" key="2">
    <source>
        <dbReference type="ARBA" id="ARBA00022679"/>
    </source>
</evidence>
<dbReference type="Pfam" id="PF06722">
    <property type="entry name" value="EryCIII-like_C"/>
    <property type="match status" value="1"/>
</dbReference>
<dbReference type="Proteomes" id="UP000245375">
    <property type="component" value="Unassembled WGS sequence"/>
</dbReference>
<evidence type="ECO:0000313" key="5">
    <source>
        <dbReference type="Proteomes" id="UP000245375"/>
    </source>
</evidence>
<dbReference type="GO" id="GO:0008194">
    <property type="term" value="F:UDP-glycosyltransferase activity"/>
    <property type="evidence" value="ECO:0007669"/>
    <property type="project" value="InterPro"/>
</dbReference>
<dbReference type="AlphaFoldDB" id="A0A2U2X466"/>
<dbReference type="PANTHER" id="PTHR48043">
    <property type="entry name" value="EG:EG0003.4 PROTEIN-RELATED"/>
    <property type="match status" value="1"/>
</dbReference>
<dbReference type="InterPro" id="IPR010610">
    <property type="entry name" value="EryCIII-like_C"/>
</dbReference>
<proteinExistence type="predicted"/>
<keyword evidence="1" id="KW-0328">Glycosyltransferase</keyword>